<comment type="similarity">
    <text evidence="1">Belongs to the HEM-1/HEM-2 family.</text>
</comment>
<dbReference type="PANTHER" id="PTHR12093:SF10">
    <property type="entry name" value="MEMBRANE-ASSOCIATED PROTEIN HEM"/>
    <property type="match status" value="1"/>
</dbReference>
<evidence type="ECO:0000256" key="1">
    <source>
        <dbReference type="ARBA" id="ARBA00037947"/>
    </source>
</evidence>
<keyword evidence="3" id="KW-1185">Reference proteome</keyword>
<dbReference type="PANTHER" id="PTHR12093">
    <property type="entry name" value="NCK-ASSOCIATED PROTEIN 1"/>
    <property type="match status" value="1"/>
</dbReference>
<accession>A0ABM1DQX0</accession>
<evidence type="ECO:0000313" key="3">
    <source>
        <dbReference type="Proteomes" id="UP000695022"/>
    </source>
</evidence>
<protein>
    <submittedName>
        <fullName evidence="4">Nck-associated protein 1-like</fullName>
    </submittedName>
</protein>
<evidence type="ECO:0000256" key="2">
    <source>
        <dbReference type="SAM" id="MobiDB-lite"/>
    </source>
</evidence>
<name>A0ABM1DQX0_PRICU</name>
<dbReference type="InterPro" id="IPR019137">
    <property type="entry name" value="Nck-associated_protein-1"/>
</dbReference>
<sequence>MSKMSRAFNVSQQKLAEKLSILCDRGVGMLTRIYNIKKACSDPKSKPSFLSDKSLEGAIKHVVKKFPNIDVKSNLNTLNAVNTMKADIVKSLALYYFTFVDLLDFKDHVSELLTTMDTCQVLFNVTTCFDLTRSYLDLVSTYASLMILLSRVEDRKVVLGVFNTAHELLHGNSDPNFPRLGQLILDYDPPMRKLAEEFVPHSKLVLRALLSLKTVYPRRNLSAKQWRSAQMLSLVTAPSQMLNPAQTETMPCEYLSVNKMEKWIVIGFTLCYQHLGTSGASELWVQALSGSLVTQVFRDEVIHTQQYIIGFFESLKGLSKRVADVRECLQTAQQTCANTHRERRKFLRTALKELATILTDQPGLLGPKALFVFMALSFSRDEVEWLLRHQNHVIPRQTKGKSNTEDFMDRALPELLFGMEELRALVKKYNQVLQRYYVQYLSGYDAVVLNECIQRLPHVPEEESVILSSFYSTMTELDVKQVEEGELFDLRGFRLDWFRLQAYTSVGKSSMMLEDNKEFAKQMNTIAFHSKMVDALDEILLETSDLSIFCFYSKLFEQHFQMCIEFPPQMRYTIAFPLVCAHFMQCTHELCPEERNHIGDRSLSVVNMFLDEMAKEAKNIITNICDEHCLLSDQLLPKNCAQQIALAVNRQKKQDKKQRPVQQPERPGIESYRKTREELTTMDLQHMALTELCFSINYCGAIHVWDHIFAPREYLAQHIETRFNKALVGMLMYNPDTQEIAKPSELLGSVRAYMSVLQGLENYVHVDVTRVFNSVLLQQTQPQDSHGEKTITAMYTNWYLDVLLRKVSTGQIMYSKNQRAFVSLTTDERQLNFNAEEYSDIVELRALSELVGPYGMKYLSESLMWHIASQVIELKKLCIQNKDVLADLRTNFDKPEVIMGLHRRLLNLDNVLQRMTIIGVILCFRQLAQEALHDVLQDRIPFLLSSIRDFHHHVPSEQDTQLLANIRTQIVNEMATAAGLPAKVDPALCTALRAQKMEGISPDEDYQISCLLMVFVAIAIPKLARSDASTYKATLEGHLNNSHCLAQAINHIAAAMFTNCGLGDIEERLKEFLALASSSLLKLGYETDKEVVRNRESVYLLLDEVVKESAFLTMDLLESCFPYALIRNAYHAVCRQSELYAG</sequence>
<feature type="region of interest" description="Disordered" evidence="2">
    <location>
        <begin position="651"/>
        <end position="671"/>
    </location>
</feature>
<dbReference type="Proteomes" id="UP000695022">
    <property type="component" value="Unplaced"/>
</dbReference>
<dbReference type="RefSeq" id="XP_014662341.1">
    <property type="nucleotide sequence ID" value="XM_014806855.1"/>
</dbReference>
<gene>
    <name evidence="4" type="primary">LOC106805314</name>
</gene>
<proteinExistence type="inferred from homology"/>
<evidence type="ECO:0000313" key="4">
    <source>
        <dbReference type="RefSeq" id="XP_014662341.1"/>
    </source>
</evidence>
<organism evidence="3 4">
    <name type="scientific">Priapulus caudatus</name>
    <name type="common">Priapulid worm</name>
    <dbReference type="NCBI Taxonomy" id="37621"/>
    <lineage>
        <taxon>Eukaryota</taxon>
        <taxon>Metazoa</taxon>
        <taxon>Ecdysozoa</taxon>
        <taxon>Scalidophora</taxon>
        <taxon>Priapulida</taxon>
        <taxon>Priapulimorpha</taxon>
        <taxon>Priapulimorphida</taxon>
        <taxon>Priapulidae</taxon>
        <taxon>Priapulus</taxon>
    </lineage>
</organism>
<dbReference type="Pfam" id="PF09735">
    <property type="entry name" value="Nckap1"/>
    <property type="match status" value="1"/>
</dbReference>
<dbReference type="GeneID" id="106805314"/>
<reference evidence="4" key="1">
    <citation type="submission" date="2025-08" db="UniProtKB">
        <authorList>
            <consortium name="RefSeq"/>
        </authorList>
    </citation>
    <scope>IDENTIFICATION</scope>
</reference>